<dbReference type="PANTHER" id="PTHR30106:SF1">
    <property type="entry name" value="UPF0324 MEMBRANE PROTEIN FN0533"/>
    <property type="match status" value="1"/>
</dbReference>
<dbReference type="AlphaFoldDB" id="A0A5R8QFK9"/>
<accession>A0A5R8QFK9</accession>
<dbReference type="EMBL" id="VBWP01000002">
    <property type="protein sequence ID" value="TLG76778.1"/>
    <property type="molecule type" value="Genomic_DNA"/>
</dbReference>
<evidence type="ECO:0000256" key="4">
    <source>
        <dbReference type="ARBA" id="ARBA00022692"/>
    </source>
</evidence>
<evidence type="ECO:0000256" key="2">
    <source>
        <dbReference type="ARBA" id="ARBA00007977"/>
    </source>
</evidence>
<evidence type="ECO:0000256" key="1">
    <source>
        <dbReference type="ARBA" id="ARBA00004651"/>
    </source>
</evidence>
<dbReference type="GO" id="GO:0005886">
    <property type="term" value="C:plasma membrane"/>
    <property type="evidence" value="ECO:0007669"/>
    <property type="project" value="UniProtKB-SubCell"/>
</dbReference>
<dbReference type="PANTHER" id="PTHR30106">
    <property type="entry name" value="INNER MEMBRANE PROTEIN YEIH-RELATED"/>
    <property type="match status" value="1"/>
</dbReference>
<evidence type="ECO:0000256" key="6">
    <source>
        <dbReference type="ARBA" id="ARBA00023136"/>
    </source>
</evidence>
<keyword evidence="5 7" id="KW-1133">Transmembrane helix</keyword>
<feature type="transmembrane region" description="Helical" evidence="7">
    <location>
        <begin position="202"/>
        <end position="226"/>
    </location>
</feature>
<comment type="similarity">
    <text evidence="2">Belongs to the UPF0324 family.</text>
</comment>
<feature type="transmembrane region" description="Helical" evidence="7">
    <location>
        <begin position="292"/>
        <end position="312"/>
    </location>
</feature>
<sequence length="313" mass="33273">MRGVDFMKKYTFYFGAGVAFILPFIPGISSFASGIALILGLLIAVANYTPATINVSKYRKLFLNGAIILFGFGLNINQVISVGASGIWKSALSLIITITVGLLLMKYINIDRKTGMLIDVGTAICGGSAIAAVSPVINADDQQIGISTGVIFALNTVALFLFALFAHLIPLSAEQFGTWAALSIHDTSSVVGAAAMHSDAALQVATILKLTRTLWIIPIVLILAFVEKSNKKGSFPLFIIFFILASLISSFFPNPDLYITLTLIGKAMLSLALFLVGTTLHPKTITNAGLKPILFGVILWVAAIISGFCIAIL</sequence>
<evidence type="ECO:0000256" key="3">
    <source>
        <dbReference type="ARBA" id="ARBA00022475"/>
    </source>
</evidence>
<evidence type="ECO:0000313" key="8">
    <source>
        <dbReference type="EMBL" id="TLG76778.1"/>
    </source>
</evidence>
<dbReference type="Proteomes" id="UP000306912">
    <property type="component" value="Unassembled WGS sequence"/>
</dbReference>
<feature type="transmembrane region" description="Helical" evidence="7">
    <location>
        <begin position="31"/>
        <end position="49"/>
    </location>
</feature>
<dbReference type="OrthoDB" id="9811391at2"/>
<comment type="subcellular location">
    <subcellularLocation>
        <location evidence="1">Cell membrane</location>
        <topology evidence="1">Multi-pass membrane protein</topology>
    </subcellularLocation>
</comment>
<keyword evidence="9" id="KW-1185">Reference proteome</keyword>
<name>A0A5R8QFK9_9FIRM</name>
<feature type="transmembrane region" description="Helical" evidence="7">
    <location>
        <begin position="117"/>
        <end position="137"/>
    </location>
</feature>
<feature type="transmembrane region" description="Helical" evidence="7">
    <location>
        <begin position="149"/>
        <end position="169"/>
    </location>
</feature>
<evidence type="ECO:0000313" key="9">
    <source>
        <dbReference type="Proteomes" id="UP000306912"/>
    </source>
</evidence>
<evidence type="ECO:0000256" key="7">
    <source>
        <dbReference type="SAM" id="Phobius"/>
    </source>
</evidence>
<keyword evidence="4 7" id="KW-0812">Transmembrane</keyword>
<dbReference type="Pfam" id="PF03601">
    <property type="entry name" value="Cons_hypoth698"/>
    <property type="match status" value="1"/>
</dbReference>
<evidence type="ECO:0000256" key="5">
    <source>
        <dbReference type="ARBA" id="ARBA00022989"/>
    </source>
</evidence>
<gene>
    <name evidence="8" type="ORF">FEZ08_03945</name>
</gene>
<comment type="caution">
    <text evidence="8">The sequence shown here is derived from an EMBL/GenBank/DDBJ whole genome shotgun (WGS) entry which is preliminary data.</text>
</comment>
<proteinExistence type="inferred from homology"/>
<dbReference type="InterPro" id="IPR018383">
    <property type="entry name" value="UPF0324_pro"/>
</dbReference>
<keyword evidence="6 7" id="KW-0472">Membrane</keyword>
<feature type="transmembrane region" description="Helical" evidence="7">
    <location>
        <begin position="258"/>
        <end position="280"/>
    </location>
</feature>
<feature type="transmembrane region" description="Helical" evidence="7">
    <location>
        <begin position="61"/>
        <end position="80"/>
    </location>
</feature>
<protein>
    <submittedName>
        <fullName evidence="8">Putative sulfate exporter family transporter</fullName>
    </submittedName>
</protein>
<organism evidence="8 9">
    <name type="scientific">Culicoidibacter larvae</name>
    <dbReference type="NCBI Taxonomy" id="2579976"/>
    <lineage>
        <taxon>Bacteria</taxon>
        <taxon>Bacillati</taxon>
        <taxon>Bacillota</taxon>
        <taxon>Culicoidibacteria</taxon>
        <taxon>Culicoidibacterales</taxon>
        <taxon>Culicoidibacteraceae</taxon>
        <taxon>Culicoidibacter</taxon>
    </lineage>
</organism>
<feature type="transmembrane region" description="Helical" evidence="7">
    <location>
        <begin position="233"/>
        <end position="252"/>
    </location>
</feature>
<keyword evidence="3" id="KW-1003">Cell membrane</keyword>
<feature type="transmembrane region" description="Helical" evidence="7">
    <location>
        <begin position="86"/>
        <end position="105"/>
    </location>
</feature>
<reference evidence="8 9" key="1">
    <citation type="submission" date="2019-05" db="EMBL/GenBank/DDBJ databases">
        <title>Culicoidintestinum kansasii gen. nov., sp. nov. from the gastrointestinal tract of the biting midge, Culicoides sonorensis.</title>
        <authorList>
            <person name="Neupane S."/>
            <person name="Ghosh A."/>
            <person name="Gunther S."/>
            <person name="Martin K."/>
            <person name="Zurek L."/>
        </authorList>
    </citation>
    <scope>NUCLEOTIDE SEQUENCE [LARGE SCALE GENOMIC DNA]</scope>
    <source>
        <strain evidence="8 9">CS-1</strain>
    </source>
</reference>
<dbReference type="InParanoid" id="A0A5R8QFK9"/>